<proteinExistence type="predicted"/>
<dbReference type="Proteomes" id="UP000824232">
    <property type="component" value="Unassembled WGS sequence"/>
</dbReference>
<name>A0A9D1J2K4_9FIRM</name>
<dbReference type="AlphaFoldDB" id="A0A9D1J2K4"/>
<protein>
    <submittedName>
        <fullName evidence="1">Uncharacterized protein</fullName>
    </submittedName>
</protein>
<sequence length="254" mass="30616">MTYYYDNYVESFGKRDKNDKKWWNDGTYITPEGTLFDVDGYADVAHGGGFVLPFFLSYTNPDEDELRYYTKEKVLKNLIEWEYTLCTREYDVNPKEQKMRLALVKYLINVYKSEYTIWDRKNGYVDLSYATGIKKETENFIGRDRFLKDILVMACNYDSVESTLYRTITTSKFNIYETFYDYILHDYKIYQIPKQVYDEKQGKYVNWSLPDYMISDKELRLKMELESICKTVPLEKRDKYRRSKVKIKGFDFID</sequence>
<organism evidence="1 2">
    <name type="scientific">Candidatus Onthousia excrementipullorum</name>
    <dbReference type="NCBI Taxonomy" id="2840884"/>
    <lineage>
        <taxon>Bacteria</taxon>
        <taxon>Bacillati</taxon>
        <taxon>Bacillota</taxon>
        <taxon>Bacilli</taxon>
        <taxon>Candidatus Onthousia</taxon>
    </lineage>
</organism>
<evidence type="ECO:0000313" key="2">
    <source>
        <dbReference type="Proteomes" id="UP000824232"/>
    </source>
</evidence>
<evidence type="ECO:0000313" key="1">
    <source>
        <dbReference type="EMBL" id="HIR58463.1"/>
    </source>
</evidence>
<reference evidence="1" key="1">
    <citation type="submission" date="2020-10" db="EMBL/GenBank/DDBJ databases">
        <authorList>
            <person name="Gilroy R."/>
        </authorList>
    </citation>
    <scope>NUCLEOTIDE SEQUENCE</scope>
    <source>
        <strain evidence="1">CHK184-20233</strain>
    </source>
</reference>
<accession>A0A9D1J2K4</accession>
<gene>
    <name evidence="1" type="ORF">IAB38_00265</name>
</gene>
<comment type="caution">
    <text evidence="1">The sequence shown here is derived from an EMBL/GenBank/DDBJ whole genome shotgun (WGS) entry which is preliminary data.</text>
</comment>
<reference evidence="1" key="2">
    <citation type="journal article" date="2021" name="PeerJ">
        <title>Extensive microbial diversity within the chicken gut microbiome revealed by metagenomics and culture.</title>
        <authorList>
            <person name="Gilroy R."/>
            <person name="Ravi A."/>
            <person name="Getino M."/>
            <person name="Pursley I."/>
            <person name="Horton D.L."/>
            <person name="Alikhan N.F."/>
            <person name="Baker D."/>
            <person name="Gharbi K."/>
            <person name="Hall N."/>
            <person name="Watson M."/>
            <person name="Adriaenssens E.M."/>
            <person name="Foster-Nyarko E."/>
            <person name="Jarju S."/>
            <person name="Secka A."/>
            <person name="Antonio M."/>
            <person name="Oren A."/>
            <person name="Chaudhuri R.R."/>
            <person name="La Ragione R."/>
            <person name="Hildebrand F."/>
            <person name="Pallen M.J."/>
        </authorList>
    </citation>
    <scope>NUCLEOTIDE SEQUENCE</scope>
    <source>
        <strain evidence="1">CHK184-20233</strain>
    </source>
</reference>
<dbReference type="EMBL" id="DVHC01000003">
    <property type="protein sequence ID" value="HIR58463.1"/>
    <property type="molecule type" value="Genomic_DNA"/>
</dbReference>